<keyword evidence="5 7" id="KW-0067">ATP-binding</keyword>
<dbReference type="AlphaFoldDB" id="A0A7W6K2C1"/>
<gene>
    <name evidence="7" type="ORF">GGQ66_002380</name>
</gene>
<evidence type="ECO:0000259" key="6">
    <source>
        <dbReference type="PROSITE" id="PS50893"/>
    </source>
</evidence>
<proteinExistence type="inferred from homology"/>
<dbReference type="Proteomes" id="UP000584824">
    <property type="component" value="Unassembled WGS sequence"/>
</dbReference>
<dbReference type="GO" id="GO:0016887">
    <property type="term" value="F:ATP hydrolysis activity"/>
    <property type="evidence" value="ECO:0007669"/>
    <property type="project" value="InterPro"/>
</dbReference>
<evidence type="ECO:0000256" key="3">
    <source>
        <dbReference type="ARBA" id="ARBA00022448"/>
    </source>
</evidence>
<accession>A0A7W6K2C1</accession>
<keyword evidence="4" id="KW-0547">Nucleotide-binding</keyword>
<dbReference type="GO" id="GO:0015833">
    <property type="term" value="P:peptide transport"/>
    <property type="evidence" value="ECO:0007669"/>
    <property type="project" value="InterPro"/>
</dbReference>
<evidence type="ECO:0000256" key="4">
    <source>
        <dbReference type="ARBA" id="ARBA00022741"/>
    </source>
</evidence>
<dbReference type="InterPro" id="IPR017871">
    <property type="entry name" value="ABC_transporter-like_CS"/>
</dbReference>
<dbReference type="InterPro" id="IPR027417">
    <property type="entry name" value="P-loop_NTPase"/>
</dbReference>
<comment type="subcellular location">
    <subcellularLocation>
        <location evidence="1">Cell inner membrane</location>
        <topology evidence="1">Peripheral membrane protein</topology>
    </subcellularLocation>
</comment>
<organism evidence="7 8">
    <name type="scientific">Allorhizobium borbori</name>
    <dbReference type="NCBI Taxonomy" id="485907"/>
    <lineage>
        <taxon>Bacteria</taxon>
        <taxon>Pseudomonadati</taxon>
        <taxon>Pseudomonadota</taxon>
        <taxon>Alphaproteobacteria</taxon>
        <taxon>Hyphomicrobiales</taxon>
        <taxon>Rhizobiaceae</taxon>
        <taxon>Rhizobium/Agrobacterium group</taxon>
        <taxon>Allorhizobium</taxon>
    </lineage>
</organism>
<comment type="caution">
    <text evidence="7">The sequence shown here is derived from an EMBL/GenBank/DDBJ whole genome shotgun (WGS) entry which is preliminary data.</text>
</comment>
<dbReference type="CDD" id="cd03257">
    <property type="entry name" value="ABC_NikE_OppD_transporters"/>
    <property type="match status" value="2"/>
</dbReference>
<sequence length="554" mass="60337">MTEEPHRPVIRPEPVEGRPAPVVRIERLSIALPEGADRPFAVERVNFNLRPGELLCVVGESGSGKSMSANALMGLLPDTVRVAEGRILLEETDLLREPADKLYDVRGRRVAMIFQEPMSALNPLMKVSAQIEEVFEAHGLLTPKERKDKALQLLTEVGLPDPPRAADSYPFQLSGGQRQRVMIAMALALEPQVLIADEPTTALDVTTQAQILKLIARLQKERNMAVMFITHDFGVVAEIADYVTVMQLGRIVESGPADEVLYSPEHPYTKKLIAAIPKLRAGAAEKTASAPVLTVEDLTKTYHMGGGFFKRQRDVHAVKGVSFTLGRGETLGIVGESGSGKSSVGRCLVRLQDPTSGRVLLGDKDMAHLKGTELRAVRRRIQMIFQDPFSSLNPREKVGRIIADGPIAYGEDPKRALSRAAALMEMVGLDPRGVNRFPHEFSGGQRQRIGIARALALEPEIIVADEAVSALDVSIQAQVLDLLGTLKKDLNLSLIFITHDLRVAAQICDRVMVMQKGEVVEIGPGAAIFGAPKHAYTQSLIDAIPGREKEAAMA</sequence>
<dbReference type="Pfam" id="PF00005">
    <property type="entry name" value="ABC_tran"/>
    <property type="match status" value="2"/>
</dbReference>
<dbReference type="InterPro" id="IPR003593">
    <property type="entry name" value="AAA+_ATPase"/>
</dbReference>
<feature type="domain" description="ABC transporter" evidence="6">
    <location>
        <begin position="293"/>
        <end position="541"/>
    </location>
</feature>
<feature type="domain" description="ABC transporter" evidence="6">
    <location>
        <begin position="23"/>
        <end position="273"/>
    </location>
</feature>
<dbReference type="NCBIfam" id="NF007739">
    <property type="entry name" value="PRK10419.1"/>
    <property type="match status" value="2"/>
</dbReference>
<keyword evidence="3" id="KW-0813">Transport</keyword>
<evidence type="ECO:0000256" key="2">
    <source>
        <dbReference type="ARBA" id="ARBA00005417"/>
    </source>
</evidence>
<reference evidence="7 8" key="1">
    <citation type="submission" date="2020-08" db="EMBL/GenBank/DDBJ databases">
        <title>Genomic Encyclopedia of Type Strains, Phase IV (KMG-IV): sequencing the most valuable type-strain genomes for metagenomic binning, comparative biology and taxonomic classification.</title>
        <authorList>
            <person name="Goeker M."/>
        </authorList>
    </citation>
    <scope>NUCLEOTIDE SEQUENCE [LARGE SCALE GENOMIC DNA]</scope>
    <source>
        <strain evidence="7 8">DSM 26385</strain>
    </source>
</reference>
<evidence type="ECO:0000256" key="5">
    <source>
        <dbReference type="ARBA" id="ARBA00022840"/>
    </source>
</evidence>
<dbReference type="GO" id="GO:0005524">
    <property type="term" value="F:ATP binding"/>
    <property type="evidence" value="ECO:0007669"/>
    <property type="project" value="UniProtKB-KW"/>
</dbReference>
<dbReference type="PROSITE" id="PS00211">
    <property type="entry name" value="ABC_TRANSPORTER_1"/>
    <property type="match status" value="2"/>
</dbReference>
<dbReference type="InterPro" id="IPR013563">
    <property type="entry name" value="Oligopep_ABC_C"/>
</dbReference>
<dbReference type="Pfam" id="PF08352">
    <property type="entry name" value="oligo_HPY"/>
    <property type="match status" value="2"/>
</dbReference>
<dbReference type="GO" id="GO:0005886">
    <property type="term" value="C:plasma membrane"/>
    <property type="evidence" value="ECO:0007669"/>
    <property type="project" value="UniProtKB-SubCell"/>
</dbReference>
<keyword evidence="8" id="KW-1185">Reference proteome</keyword>
<evidence type="ECO:0000313" key="7">
    <source>
        <dbReference type="EMBL" id="MBB4103812.1"/>
    </source>
</evidence>
<dbReference type="EMBL" id="JACIDU010000008">
    <property type="protein sequence ID" value="MBB4103812.1"/>
    <property type="molecule type" value="Genomic_DNA"/>
</dbReference>
<comment type="similarity">
    <text evidence="2">Belongs to the ABC transporter superfamily.</text>
</comment>
<dbReference type="SUPFAM" id="SSF52540">
    <property type="entry name" value="P-loop containing nucleoside triphosphate hydrolases"/>
    <property type="match status" value="2"/>
</dbReference>
<dbReference type="InterPro" id="IPR050319">
    <property type="entry name" value="ABC_transp_ATP-bind"/>
</dbReference>
<evidence type="ECO:0000313" key="8">
    <source>
        <dbReference type="Proteomes" id="UP000584824"/>
    </source>
</evidence>
<dbReference type="FunFam" id="3.40.50.300:FF:000016">
    <property type="entry name" value="Oligopeptide ABC transporter ATP-binding component"/>
    <property type="match status" value="2"/>
</dbReference>
<dbReference type="PROSITE" id="PS50893">
    <property type="entry name" value="ABC_TRANSPORTER_2"/>
    <property type="match status" value="2"/>
</dbReference>
<dbReference type="Gene3D" id="3.40.50.300">
    <property type="entry name" value="P-loop containing nucleotide triphosphate hydrolases"/>
    <property type="match status" value="2"/>
</dbReference>
<protein>
    <submittedName>
        <fullName evidence="7">Peptide/nickel transport system ATP-binding protein</fullName>
    </submittedName>
</protein>
<dbReference type="PANTHER" id="PTHR43776">
    <property type="entry name" value="TRANSPORT ATP-BINDING PROTEIN"/>
    <property type="match status" value="1"/>
</dbReference>
<evidence type="ECO:0000256" key="1">
    <source>
        <dbReference type="ARBA" id="ARBA00004417"/>
    </source>
</evidence>
<name>A0A7W6K2C1_9HYPH</name>
<dbReference type="NCBIfam" id="NF008453">
    <property type="entry name" value="PRK11308.1"/>
    <property type="match status" value="2"/>
</dbReference>
<dbReference type="GO" id="GO:0055085">
    <property type="term" value="P:transmembrane transport"/>
    <property type="evidence" value="ECO:0007669"/>
    <property type="project" value="UniProtKB-ARBA"/>
</dbReference>
<dbReference type="RefSeq" id="WP_183792681.1">
    <property type="nucleotide sequence ID" value="NZ_JACIDU010000008.1"/>
</dbReference>
<dbReference type="InterPro" id="IPR003439">
    <property type="entry name" value="ABC_transporter-like_ATP-bd"/>
</dbReference>
<dbReference type="SMART" id="SM00382">
    <property type="entry name" value="AAA"/>
    <property type="match status" value="2"/>
</dbReference>